<feature type="chain" id="PRO_5043506611" evidence="1">
    <location>
        <begin position="18"/>
        <end position="130"/>
    </location>
</feature>
<evidence type="ECO:0000313" key="2">
    <source>
        <dbReference type="EMBL" id="GIX79002.1"/>
    </source>
</evidence>
<keyword evidence="1" id="KW-0732">Signal</keyword>
<dbReference type="AlphaFoldDB" id="A0AAV4N629"/>
<dbReference type="EMBL" id="BPLQ01001142">
    <property type="protein sequence ID" value="GIX79002.1"/>
    <property type="molecule type" value="Genomic_DNA"/>
</dbReference>
<comment type="caution">
    <text evidence="2">The sequence shown here is derived from an EMBL/GenBank/DDBJ whole genome shotgun (WGS) entry which is preliminary data.</text>
</comment>
<name>A0AAV4N629_9ARAC</name>
<dbReference type="Proteomes" id="UP001054837">
    <property type="component" value="Unassembled WGS sequence"/>
</dbReference>
<evidence type="ECO:0000313" key="3">
    <source>
        <dbReference type="Proteomes" id="UP001054837"/>
    </source>
</evidence>
<reference evidence="2 3" key="1">
    <citation type="submission" date="2021-06" db="EMBL/GenBank/DDBJ databases">
        <title>Caerostris darwini draft genome.</title>
        <authorList>
            <person name="Kono N."/>
            <person name="Arakawa K."/>
        </authorList>
    </citation>
    <scope>NUCLEOTIDE SEQUENCE [LARGE SCALE GENOMIC DNA]</scope>
</reference>
<protein>
    <submittedName>
        <fullName evidence="2">Uncharacterized protein</fullName>
    </submittedName>
</protein>
<feature type="signal peptide" evidence="1">
    <location>
        <begin position="1"/>
        <end position="17"/>
    </location>
</feature>
<proteinExistence type="predicted"/>
<evidence type="ECO:0000256" key="1">
    <source>
        <dbReference type="SAM" id="SignalP"/>
    </source>
</evidence>
<keyword evidence="3" id="KW-1185">Reference proteome</keyword>
<gene>
    <name evidence="2" type="ORF">CDAR_89471</name>
</gene>
<accession>A0AAV4N629</accession>
<sequence>MKILLCWRLSLLGLSRLETLSQFLKSSSWRKPKSISLNEDPALLRLSLLGLSRWREAKSISLNEDPACWRLSLLGVVSLETLSQFLVIIQLEEAKSISSNEDPALLEIASSWGCSRFETLSQFLVLIQLE</sequence>
<organism evidence="2 3">
    <name type="scientific">Caerostris darwini</name>
    <dbReference type="NCBI Taxonomy" id="1538125"/>
    <lineage>
        <taxon>Eukaryota</taxon>
        <taxon>Metazoa</taxon>
        <taxon>Ecdysozoa</taxon>
        <taxon>Arthropoda</taxon>
        <taxon>Chelicerata</taxon>
        <taxon>Arachnida</taxon>
        <taxon>Araneae</taxon>
        <taxon>Araneomorphae</taxon>
        <taxon>Entelegynae</taxon>
        <taxon>Araneoidea</taxon>
        <taxon>Araneidae</taxon>
        <taxon>Caerostris</taxon>
    </lineage>
</organism>